<evidence type="ECO:0000313" key="2">
    <source>
        <dbReference type="EMBL" id="KAJ7602582.1"/>
    </source>
</evidence>
<evidence type="ECO:0000256" key="1">
    <source>
        <dbReference type="SAM" id="MobiDB-lite"/>
    </source>
</evidence>
<keyword evidence="3" id="KW-1185">Reference proteome</keyword>
<feature type="region of interest" description="Disordered" evidence="1">
    <location>
        <begin position="103"/>
        <end position="124"/>
    </location>
</feature>
<feature type="compositionally biased region" description="Polar residues" evidence="1">
    <location>
        <begin position="114"/>
        <end position="124"/>
    </location>
</feature>
<gene>
    <name evidence="2" type="ORF">FB45DRAFT_228495</name>
</gene>
<organism evidence="2 3">
    <name type="scientific">Roridomyces roridus</name>
    <dbReference type="NCBI Taxonomy" id="1738132"/>
    <lineage>
        <taxon>Eukaryota</taxon>
        <taxon>Fungi</taxon>
        <taxon>Dikarya</taxon>
        <taxon>Basidiomycota</taxon>
        <taxon>Agaricomycotina</taxon>
        <taxon>Agaricomycetes</taxon>
        <taxon>Agaricomycetidae</taxon>
        <taxon>Agaricales</taxon>
        <taxon>Marasmiineae</taxon>
        <taxon>Mycenaceae</taxon>
        <taxon>Roridomyces</taxon>
    </lineage>
</organism>
<comment type="caution">
    <text evidence="2">The sequence shown here is derived from an EMBL/GenBank/DDBJ whole genome shotgun (WGS) entry which is preliminary data.</text>
</comment>
<dbReference type="Proteomes" id="UP001221142">
    <property type="component" value="Unassembled WGS sequence"/>
</dbReference>
<proteinExistence type="predicted"/>
<protein>
    <submittedName>
        <fullName evidence="2">Uncharacterized protein</fullName>
    </submittedName>
</protein>
<accession>A0AAD7F7V7</accession>
<reference evidence="2" key="1">
    <citation type="submission" date="2023-03" db="EMBL/GenBank/DDBJ databases">
        <title>Massive genome expansion in bonnet fungi (Mycena s.s.) driven by repeated elements and novel gene families across ecological guilds.</title>
        <authorList>
            <consortium name="Lawrence Berkeley National Laboratory"/>
            <person name="Harder C.B."/>
            <person name="Miyauchi S."/>
            <person name="Viragh M."/>
            <person name="Kuo A."/>
            <person name="Thoen E."/>
            <person name="Andreopoulos B."/>
            <person name="Lu D."/>
            <person name="Skrede I."/>
            <person name="Drula E."/>
            <person name="Henrissat B."/>
            <person name="Morin E."/>
            <person name="Kohler A."/>
            <person name="Barry K."/>
            <person name="LaButti K."/>
            <person name="Morin E."/>
            <person name="Salamov A."/>
            <person name="Lipzen A."/>
            <person name="Mereny Z."/>
            <person name="Hegedus B."/>
            <person name="Baldrian P."/>
            <person name="Stursova M."/>
            <person name="Weitz H."/>
            <person name="Taylor A."/>
            <person name="Grigoriev I.V."/>
            <person name="Nagy L.G."/>
            <person name="Martin F."/>
            <person name="Kauserud H."/>
        </authorList>
    </citation>
    <scope>NUCLEOTIDE SEQUENCE</scope>
    <source>
        <strain evidence="2">9284</strain>
    </source>
</reference>
<evidence type="ECO:0000313" key="3">
    <source>
        <dbReference type="Proteomes" id="UP001221142"/>
    </source>
</evidence>
<feature type="compositionally biased region" description="Low complexity" evidence="1">
    <location>
        <begin position="103"/>
        <end position="113"/>
    </location>
</feature>
<sequence>MKISSRTGNVVQNTTVVVTYTVEEGDPATFFFQVLVGGSFLVPVGPAGPLSKSGTFTTSPGDLGSHVVEVFESGQLPKQLDAASFATGPTFTAVASSALSSAPGAPSPATLSTEPSPTTQASSGSAHITTIPLVSASGAGLNLCVSLLSPCHPSDFRPQVFSCPRLNVVYRIRLGHNCLRSIHHREEGHNC</sequence>
<dbReference type="EMBL" id="JARKIF010000219">
    <property type="protein sequence ID" value="KAJ7602582.1"/>
    <property type="molecule type" value="Genomic_DNA"/>
</dbReference>
<name>A0AAD7F7V7_9AGAR</name>
<dbReference type="AlphaFoldDB" id="A0AAD7F7V7"/>